<evidence type="ECO:0000313" key="3">
    <source>
        <dbReference type="EMBL" id="CAH1239278.1"/>
    </source>
</evidence>
<protein>
    <submittedName>
        <fullName evidence="3">Hypp5786 protein</fullName>
    </submittedName>
</protein>
<keyword evidence="1" id="KW-0175">Coiled coil</keyword>
<dbReference type="EMBL" id="OV696696">
    <property type="protein sequence ID" value="CAH1239278.1"/>
    <property type="molecule type" value="Genomic_DNA"/>
</dbReference>
<evidence type="ECO:0000256" key="2">
    <source>
        <dbReference type="SAM" id="MobiDB-lite"/>
    </source>
</evidence>
<dbReference type="OrthoDB" id="10022825at2759"/>
<feature type="coiled-coil region" evidence="1">
    <location>
        <begin position="249"/>
        <end position="307"/>
    </location>
</feature>
<evidence type="ECO:0000313" key="4">
    <source>
        <dbReference type="Proteomes" id="UP000838412"/>
    </source>
</evidence>
<name>A0A8J9VH54_BRALA</name>
<accession>A0A8J9VH54</accession>
<keyword evidence="4" id="KW-1185">Reference proteome</keyword>
<feature type="region of interest" description="Disordered" evidence="2">
    <location>
        <begin position="307"/>
        <end position="346"/>
    </location>
</feature>
<reference evidence="3" key="1">
    <citation type="submission" date="2022-01" db="EMBL/GenBank/DDBJ databases">
        <authorList>
            <person name="Braso-Vives M."/>
        </authorList>
    </citation>
    <scope>NUCLEOTIDE SEQUENCE</scope>
</reference>
<organism evidence="3 4">
    <name type="scientific">Branchiostoma lanceolatum</name>
    <name type="common">Common lancelet</name>
    <name type="synonym">Amphioxus lanceolatum</name>
    <dbReference type="NCBI Taxonomy" id="7740"/>
    <lineage>
        <taxon>Eukaryota</taxon>
        <taxon>Metazoa</taxon>
        <taxon>Chordata</taxon>
        <taxon>Cephalochordata</taxon>
        <taxon>Leptocardii</taxon>
        <taxon>Amphioxiformes</taxon>
        <taxon>Branchiostomatidae</taxon>
        <taxon>Branchiostoma</taxon>
    </lineage>
</organism>
<dbReference type="AlphaFoldDB" id="A0A8J9VH54"/>
<proteinExistence type="predicted"/>
<dbReference type="Proteomes" id="UP000838412">
    <property type="component" value="Chromosome 11"/>
</dbReference>
<gene>
    <name evidence="3" type="primary">Hypp5786</name>
    <name evidence="3" type="ORF">BLAG_LOCUS3627</name>
</gene>
<sequence length="372" mass="43273">MASSNIVSRRPSAACSSMSKAEKVAYHESVITQCRQYFYKQTLGNHVLKKRVRSTWKELNKLRQSTREICQRSADAKQQLFKIKSERITQLAEELRAIQAATIDTVSTTLSNEALLSGKLDIFKIAISEQVRQMTTSFRHLQELQDKIHEDSKALAGRVSDRNRQIDHIEGLRNSVLDLNDRLLSENIDRCYRECYEDFISVVRDLVTDMQDKDTAMLELYAAKQMSINAHRAVTYPLRKERALHLHSQEKLDCKLKEARSTLARLQTEIRELKGEKKRCMTLREAMSRLKKECQAKNATLGSMREKIEVSERRERKEGQGTRHRKEEARKDRQLHRETENLTDMRRTLRSYQVAVAYSGTSSYRIRPGHRS</sequence>
<evidence type="ECO:0000256" key="1">
    <source>
        <dbReference type="SAM" id="Coils"/>
    </source>
</evidence>